<reference evidence="6" key="2">
    <citation type="submission" date="2021-04" db="EMBL/GenBank/DDBJ databases">
        <authorList>
            <person name="Gilroy R."/>
        </authorList>
    </citation>
    <scope>NUCLEOTIDE SEQUENCE</scope>
    <source>
        <strain evidence="6">ChiHjej12B11-14209</strain>
    </source>
</reference>
<dbReference type="PROSITE" id="PS51464">
    <property type="entry name" value="SIS"/>
    <property type="match status" value="1"/>
</dbReference>
<dbReference type="PANTHER" id="PTHR30514">
    <property type="entry name" value="GLUCOKINASE"/>
    <property type="match status" value="1"/>
</dbReference>
<dbReference type="GO" id="GO:0097367">
    <property type="term" value="F:carbohydrate derivative binding"/>
    <property type="evidence" value="ECO:0007669"/>
    <property type="project" value="InterPro"/>
</dbReference>
<evidence type="ECO:0000313" key="7">
    <source>
        <dbReference type="Proteomes" id="UP000824062"/>
    </source>
</evidence>
<dbReference type="Pfam" id="PF01380">
    <property type="entry name" value="SIS"/>
    <property type="match status" value="1"/>
</dbReference>
<dbReference type="InterPro" id="IPR001347">
    <property type="entry name" value="SIS_dom"/>
</dbReference>
<reference evidence="6" key="1">
    <citation type="journal article" date="2021" name="PeerJ">
        <title>Extensive microbial diversity within the chicken gut microbiome revealed by metagenomics and culture.</title>
        <authorList>
            <person name="Gilroy R."/>
            <person name="Ravi A."/>
            <person name="Getino M."/>
            <person name="Pursley I."/>
            <person name="Horton D.L."/>
            <person name="Alikhan N.F."/>
            <person name="Baker D."/>
            <person name="Gharbi K."/>
            <person name="Hall N."/>
            <person name="Watson M."/>
            <person name="Adriaenssens E.M."/>
            <person name="Foster-Nyarko E."/>
            <person name="Jarju S."/>
            <person name="Secka A."/>
            <person name="Antonio M."/>
            <person name="Oren A."/>
            <person name="Chaudhuri R.R."/>
            <person name="La Ragione R."/>
            <person name="Hildebrand F."/>
            <person name="Pallen M.J."/>
        </authorList>
    </citation>
    <scope>NUCLEOTIDE SEQUENCE</scope>
    <source>
        <strain evidence="6">ChiHjej12B11-14209</strain>
    </source>
</reference>
<evidence type="ECO:0000259" key="5">
    <source>
        <dbReference type="PROSITE" id="PS51464"/>
    </source>
</evidence>
<proteinExistence type="predicted"/>
<dbReference type="SUPFAM" id="SSF46689">
    <property type="entry name" value="Homeodomain-like"/>
    <property type="match status" value="1"/>
</dbReference>
<organism evidence="6 7">
    <name type="scientific">Candidatus Olsenella pullistercoris</name>
    <dbReference type="NCBI Taxonomy" id="2838712"/>
    <lineage>
        <taxon>Bacteria</taxon>
        <taxon>Bacillati</taxon>
        <taxon>Actinomycetota</taxon>
        <taxon>Coriobacteriia</taxon>
        <taxon>Coriobacteriales</taxon>
        <taxon>Atopobiaceae</taxon>
        <taxon>Olsenella</taxon>
    </lineage>
</organism>
<dbReference type="Proteomes" id="UP000824062">
    <property type="component" value="Unassembled WGS sequence"/>
</dbReference>
<keyword evidence="1" id="KW-0805">Transcription regulation</keyword>
<dbReference type="GO" id="GO:0003700">
    <property type="term" value="F:DNA-binding transcription factor activity"/>
    <property type="evidence" value="ECO:0007669"/>
    <property type="project" value="InterPro"/>
</dbReference>
<keyword evidence="3" id="KW-0804">Transcription</keyword>
<evidence type="ECO:0000313" key="6">
    <source>
        <dbReference type="EMBL" id="HIZ45734.1"/>
    </source>
</evidence>
<protein>
    <submittedName>
        <fullName evidence="6">MurR/RpiR family transcriptional regulator</fullName>
    </submittedName>
</protein>
<dbReference type="AlphaFoldDB" id="A0A9D2EXL5"/>
<feature type="domain" description="HTH rpiR-type" evidence="4">
    <location>
        <begin position="1"/>
        <end position="76"/>
    </location>
</feature>
<dbReference type="GO" id="GO:1901135">
    <property type="term" value="P:carbohydrate derivative metabolic process"/>
    <property type="evidence" value="ECO:0007669"/>
    <property type="project" value="InterPro"/>
</dbReference>
<evidence type="ECO:0000256" key="3">
    <source>
        <dbReference type="ARBA" id="ARBA00023163"/>
    </source>
</evidence>
<dbReference type="InterPro" id="IPR000281">
    <property type="entry name" value="HTH_RpiR"/>
</dbReference>
<sequence>MVVADIKRAYSEMHGAERKVADFILAYPQRVTQMSMAELSAETETSDATIMRMCRRIDQSGFYQLKINLAMEANEAVATLDASLADESAPADVVSLVDVIAANVAQLSKDISMEQVEECVRLIAGARTVFSFGWGNTSIVAEDFAQRVMRYGANTFTSDNMEYMMRGIVLGSTDDVLVAFSRSGESIYTAECCKLARANGLKVVAVTGDERSSVAKLADLVLLVRPMNDVMNTWGNTSHAYELVLVDILLYFLKDRLSSFELGTKSEAILGQFKN</sequence>
<dbReference type="InterPro" id="IPR047640">
    <property type="entry name" value="RpiR-like"/>
</dbReference>
<keyword evidence="2" id="KW-0238">DNA-binding</keyword>
<dbReference type="SUPFAM" id="SSF53697">
    <property type="entry name" value="SIS domain"/>
    <property type="match status" value="1"/>
</dbReference>
<evidence type="ECO:0000256" key="2">
    <source>
        <dbReference type="ARBA" id="ARBA00023125"/>
    </source>
</evidence>
<dbReference type="InterPro" id="IPR035472">
    <property type="entry name" value="RpiR-like_SIS"/>
</dbReference>
<gene>
    <name evidence="6" type="ORF">IAA19_01775</name>
</gene>
<dbReference type="CDD" id="cd05013">
    <property type="entry name" value="SIS_RpiR"/>
    <property type="match status" value="1"/>
</dbReference>
<accession>A0A9D2EXL5</accession>
<evidence type="ECO:0000259" key="4">
    <source>
        <dbReference type="PROSITE" id="PS51071"/>
    </source>
</evidence>
<dbReference type="PROSITE" id="PS51071">
    <property type="entry name" value="HTH_RPIR"/>
    <property type="match status" value="1"/>
</dbReference>
<feature type="domain" description="SIS" evidence="5">
    <location>
        <begin position="119"/>
        <end position="259"/>
    </location>
</feature>
<dbReference type="Gene3D" id="3.40.50.10490">
    <property type="entry name" value="Glucose-6-phosphate isomerase like protein, domain 1"/>
    <property type="match status" value="1"/>
</dbReference>
<name>A0A9D2EXL5_9ACTN</name>
<dbReference type="Pfam" id="PF01418">
    <property type="entry name" value="HTH_6"/>
    <property type="match status" value="1"/>
</dbReference>
<dbReference type="InterPro" id="IPR009057">
    <property type="entry name" value="Homeodomain-like_sf"/>
</dbReference>
<comment type="caution">
    <text evidence="6">The sequence shown here is derived from an EMBL/GenBank/DDBJ whole genome shotgun (WGS) entry which is preliminary data.</text>
</comment>
<dbReference type="InterPro" id="IPR046348">
    <property type="entry name" value="SIS_dom_sf"/>
</dbReference>
<dbReference type="Gene3D" id="1.10.10.10">
    <property type="entry name" value="Winged helix-like DNA-binding domain superfamily/Winged helix DNA-binding domain"/>
    <property type="match status" value="1"/>
</dbReference>
<dbReference type="EMBL" id="DXBM01000019">
    <property type="protein sequence ID" value="HIZ45734.1"/>
    <property type="molecule type" value="Genomic_DNA"/>
</dbReference>
<dbReference type="InterPro" id="IPR036388">
    <property type="entry name" value="WH-like_DNA-bd_sf"/>
</dbReference>
<dbReference type="PANTHER" id="PTHR30514:SF9">
    <property type="entry name" value="TRANSCRIPTIONAL REGULATOR"/>
    <property type="match status" value="1"/>
</dbReference>
<evidence type="ECO:0000256" key="1">
    <source>
        <dbReference type="ARBA" id="ARBA00023015"/>
    </source>
</evidence>
<dbReference type="GO" id="GO:0003677">
    <property type="term" value="F:DNA binding"/>
    <property type="evidence" value="ECO:0007669"/>
    <property type="project" value="UniProtKB-KW"/>
</dbReference>